<dbReference type="SUPFAM" id="SSF50447">
    <property type="entry name" value="Translation proteins"/>
    <property type="match status" value="1"/>
</dbReference>
<dbReference type="CDD" id="cd04170">
    <property type="entry name" value="EF-G_bact"/>
    <property type="match status" value="1"/>
</dbReference>
<dbReference type="NCBIfam" id="NF009381">
    <property type="entry name" value="PRK12740.1-5"/>
    <property type="match status" value="1"/>
</dbReference>
<dbReference type="NCBIfam" id="NF009891">
    <property type="entry name" value="PRK13351.1-1"/>
    <property type="match status" value="1"/>
</dbReference>
<dbReference type="InterPro" id="IPR027417">
    <property type="entry name" value="P-loop_NTPase"/>
</dbReference>
<dbReference type="PROSITE" id="PS51722">
    <property type="entry name" value="G_TR_2"/>
    <property type="match status" value="1"/>
</dbReference>
<comment type="function">
    <text evidence="4">Catalyzes the GTP-dependent ribosomal translocation step during translation elongation. During this step, the ribosome changes from the pre-translocational (PRE) to the post-translocational (POST) state as the newly formed A-site-bound peptidyl-tRNA and P-site-bound deacylated tRNA move to the P and E sites, respectively. Catalyzes the coordinated movement of the two tRNA molecules, the mRNA and conformational changes in the ribosome.</text>
</comment>
<dbReference type="InterPro" id="IPR009000">
    <property type="entry name" value="Transl_B-barrel_sf"/>
</dbReference>
<dbReference type="Pfam" id="PF00679">
    <property type="entry name" value="EFG_C"/>
    <property type="match status" value="1"/>
</dbReference>
<dbReference type="InterPro" id="IPR035649">
    <property type="entry name" value="EFG_V"/>
</dbReference>
<keyword evidence="7" id="KW-1185">Reference proteome</keyword>
<dbReference type="CDD" id="cd04088">
    <property type="entry name" value="EFG_mtEFG_II"/>
    <property type="match status" value="1"/>
</dbReference>
<dbReference type="InterPro" id="IPR014721">
    <property type="entry name" value="Ribsml_uS5_D2-typ_fold_subgr"/>
</dbReference>
<keyword evidence="6" id="KW-0648">Protein biosynthesis</keyword>
<evidence type="ECO:0000313" key="6">
    <source>
        <dbReference type="EMBL" id="MBC2596275.1"/>
    </source>
</evidence>
<dbReference type="Pfam" id="PF03764">
    <property type="entry name" value="EFG_IV"/>
    <property type="match status" value="1"/>
</dbReference>
<reference evidence="6 7" key="1">
    <citation type="submission" date="2020-07" db="EMBL/GenBank/DDBJ databases">
        <authorList>
            <person name="Feng X."/>
        </authorList>
    </citation>
    <scope>NUCLEOTIDE SEQUENCE [LARGE SCALE GENOMIC DNA]</scope>
    <source>
        <strain evidence="6 7">JCM31066</strain>
    </source>
</reference>
<dbReference type="Gene3D" id="3.30.70.240">
    <property type="match status" value="1"/>
</dbReference>
<keyword evidence="6" id="KW-0251">Elongation factor</keyword>
<sequence>MKNYHAADIRNCAVVGHASTGKTLLCDAMLVCAGQIGKVGSIEAGSSVSDYHADEREHQMSIHASLLHTEWLGKKFNLIDCPGAADFVSEPLSALRVADFALVVVNGCHGIEPGTDMVYDTARAYDIPRMIAVNLLDKENTAFELVLEEARSHFGAKVFPMTIPLNAGPGFNRVLDVMRTSVITYHTDGSGGYDEAPATGELAARVKALHKELIEYVAETDDSLMELFFEKESLSEDELREHLHAAIQQRVVVPLFAVSGQANVGVARMMDIIAKYGSSPLDRQRVAARDVAGDETEVALDGEEPCLFVFKTLNEQHVGGLSFFRVYSGGVSHGMDLRNVSRNGTERIGQIFLLNGRERAAVDHLNCGDIGAAVKLRDTHTGDTLCGGKLSVTLPTVAFPEPNIHGALRVASRSDEEKISQGLHEIQEEDPTFVSRYDPELKQTIISGQGEVQLKVAAEEIKRRYNVDIELIEPRVPYRETIRTGAESRYRHKKQSGGAGQFAEVWMRIEPLPRGSGVEFTNSLVGNNVDRVFVASVEKGVRSACEEGVVGGFHVQDVKIDFFDGKQHPVDSKDIAFQIAGKAAFQEAFRNAQPSLLEPILSVRVTVPDECVGDVMGDLSSRRGRINGVESEGKFQVIDASVPQAELYRYATRLRSLTAGRGRHRESFSHYEEVPPDQEARILDRAQQLATAG</sequence>
<dbReference type="GO" id="GO:0032790">
    <property type="term" value="P:ribosome disassembly"/>
    <property type="evidence" value="ECO:0007669"/>
    <property type="project" value="TreeGrafter"/>
</dbReference>
<dbReference type="GO" id="GO:0003746">
    <property type="term" value="F:translation elongation factor activity"/>
    <property type="evidence" value="ECO:0007669"/>
    <property type="project" value="UniProtKB-KW"/>
</dbReference>
<comment type="caution">
    <text evidence="6">The sequence shown here is derived from an EMBL/GenBank/DDBJ whole genome shotgun (WGS) entry which is preliminary data.</text>
</comment>
<dbReference type="FunFam" id="3.30.70.240:FF:000001">
    <property type="entry name" value="Elongation factor G"/>
    <property type="match status" value="1"/>
</dbReference>
<feature type="domain" description="Tr-type G" evidence="5">
    <location>
        <begin position="7"/>
        <end position="281"/>
    </location>
</feature>
<dbReference type="CDD" id="cd03713">
    <property type="entry name" value="EFG_mtEFG_C"/>
    <property type="match status" value="1"/>
</dbReference>
<evidence type="ECO:0000259" key="5">
    <source>
        <dbReference type="PROSITE" id="PS51722"/>
    </source>
</evidence>
<dbReference type="Gene3D" id="3.30.230.10">
    <property type="match status" value="1"/>
</dbReference>
<dbReference type="InterPro" id="IPR004161">
    <property type="entry name" value="EFTu-like_2"/>
</dbReference>
<dbReference type="GO" id="GO:0003924">
    <property type="term" value="F:GTPase activity"/>
    <property type="evidence" value="ECO:0007669"/>
    <property type="project" value="InterPro"/>
</dbReference>
<dbReference type="InterPro" id="IPR035647">
    <property type="entry name" value="EFG_III/V"/>
</dbReference>
<dbReference type="Pfam" id="PF00009">
    <property type="entry name" value="GTP_EFTU"/>
    <property type="match status" value="1"/>
</dbReference>
<dbReference type="RefSeq" id="WP_185677185.1">
    <property type="nucleotide sequence ID" value="NZ_JACHVB010000063.1"/>
</dbReference>
<dbReference type="SMART" id="SM00889">
    <property type="entry name" value="EFG_IV"/>
    <property type="match status" value="1"/>
</dbReference>
<evidence type="ECO:0000313" key="7">
    <source>
        <dbReference type="Proteomes" id="UP000546464"/>
    </source>
</evidence>
<dbReference type="CDD" id="cd16262">
    <property type="entry name" value="EFG_III"/>
    <property type="match status" value="1"/>
</dbReference>
<dbReference type="SUPFAM" id="SSF54980">
    <property type="entry name" value="EF-G C-terminal domain-like"/>
    <property type="match status" value="2"/>
</dbReference>
<gene>
    <name evidence="6" type="ORF">H5P28_18560</name>
</gene>
<dbReference type="InterPro" id="IPR041095">
    <property type="entry name" value="EFG_II"/>
</dbReference>
<dbReference type="PANTHER" id="PTHR43261">
    <property type="entry name" value="TRANSLATION ELONGATION FACTOR G-RELATED"/>
    <property type="match status" value="1"/>
</dbReference>
<organism evidence="6 7">
    <name type="scientific">Ruficoccus amylovorans</name>
    <dbReference type="NCBI Taxonomy" id="1804625"/>
    <lineage>
        <taxon>Bacteria</taxon>
        <taxon>Pseudomonadati</taxon>
        <taxon>Verrucomicrobiota</taxon>
        <taxon>Opitutia</taxon>
        <taxon>Puniceicoccales</taxon>
        <taxon>Cerasicoccaceae</taxon>
        <taxon>Ruficoccus</taxon>
    </lineage>
</organism>
<keyword evidence="2" id="KW-0547">Nucleotide-binding</keyword>
<dbReference type="Proteomes" id="UP000546464">
    <property type="component" value="Unassembled WGS sequence"/>
</dbReference>
<dbReference type="InterPro" id="IPR005517">
    <property type="entry name" value="Transl_elong_EFG/EF2_IV"/>
</dbReference>
<dbReference type="GO" id="GO:0005525">
    <property type="term" value="F:GTP binding"/>
    <property type="evidence" value="ECO:0007669"/>
    <property type="project" value="UniProtKB-KW"/>
</dbReference>
<dbReference type="InterPro" id="IPR009022">
    <property type="entry name" value="EFG_III"/>
</dbReference>
<dbReference type="SUPFAM" id="SSF52540">
    <property type="entry name" value="P-loop containing nucleoside triphosphate hydrolases"/>
    <property type="match status" value="1"/>
</dbReference>
<dbReference type="SMART" id="SM00838">
    <property type="entry name" value="EFG_C"/>
    <property type="match status" value="1"/>
</dbReference>
<dbReference type="AlphaFoldDB" id="A0A842HHQ2"/>
<dbReference type="Pfam" id="PF03144">
    <property type="entry name" value="GTP_EFTU_D2"/>
    <property type="match status" value="1"/>
</dbReference>
<dbReference type="InterPro" id="IPR047872">
    <property type="entry name" value="EFG_IV"/>
</dbReference>
<evidence type="ECO:0000256" key="2">
    <source>
        <dbReference type="ARBA" id="ARBA00022741"/>
    </source>
</evidence>
<dbReference type="InterPro" id="IPR020568">
    <property type="entry name" value="Ribosomal_Su5_D2-typ_SF"/>
</dbReference>
<dbReference type="SUPFAM" id="SSF54211">
    <property type="entry name" value="Ribosomal protein S5 domain 2-like"/>
    <property type="match status" value="1"/>
</dbReference>
<keyword evidence="3" id="KW-0342">GTP-binding</keyword>
<dbReference type="CDD" id="cd01434">
    <property type="entry name" value="EFG_mtEFG1_IV"/>
    <property type="match status" value="1"/>
</dbReference>
<accession>A0A842HHQ2</accession>
<proteinExistence type="predicted"/>
<evidence type="ECO:0000256" key="4">
    <source>
        <dbReference type="ARBA" id="ARBA00024731"/>
    </source>
</evidence>
<dbReference type="InterPro" id="IPR000640">
    <property type="entry name" value="EFG_V-like"/>
</dbReference>
<name>A0A842HHQ2_9BACT</name>
<protein>
    <recommendedName>
        <fullName evidence="1">Elongation factor G</fullName>
    </recommendedName>
</protein>
<evidence type="ECO:0000256" key="3">
    <source>
        <dbReference type="ARBA" id="ARBA00023134"/>
    </source>
</evidence>
<dbReference type="Gene3D" id="3.30.70.870">
    <property type="entry name" value="Elongation Factor G (Translational Gtpase), domain 3"/>
    <property type="match status" value="1"/>
</dbReference>
<dbReference type="PANTHER" id="PTHR43261:SF6">
    <property type="entry name" value="ELONGATION FACTOR G-LIKE PROTEIN"/>
    <property type="match status" value="1"/>
</dbReference>
<dbReference type="InterPro" id="IPR000795">
    <property type="entry name" value="T_Tr_GTP-bd_dom"/>
</dbReference>
<dbReference type="Gene3D" id="3.40.50.300">
    <property type="entry name" value="P-loop containing nucleotide triphosphate hydrolases"/>
    <property type="match status" value="1"/>
</dbReference>
<evidence type="ECO:0000256" key="1">
    <source>
        <dbReference type="ARBA" id="ARBA00017872"/>
    </source>
</evidence>
<dbReference type="Gene3D" id="2.40.30.10">
    <property type="entry name" value="Translation factors"/>
    <property type="match status" value="1"/>
</dbReference>
<dbReference type="Pfam" id="PF14492">
    <property type="entry name" value="EFG_III"/>
    <property type="match status" value="1"/>
</dbReference>
<dbReference type="EMBL" id="JACHVB010000063">
    <property type="protein sequence ID" value="MBC2596275.1"/>
    <property type="molecule type" value="Genomic_DNA"/>
</dbReference>
<dbReference type="PRINTS" id="PR00315">
    <property type="entry name" value="ELONGATNFCT"/>
</dbReference>